<evidence type="ECO:0000256" key="2">
    <source>
        <dbReference type="ARBA" id="ARBA00022448"/>
    </source>
</evidence>
<evidence type="ECO:0000256" key="5">
    <source>
        <dbReference type="SAM" id="Coils"/>
    </source>
</evidence>
<evidence type="ECO:0000256" key="3">
    <source>
        <dbReference type="ARBA" id="ARBA00022483"/>
    </source>
</evidence>
<dbReference type="Pfam" id="PF15277">
    <property type="entry name" value="Sec3-PIP2_bind"/>
    <property type="match status" value="1"/>
</dbReference>
<protein>
    <recommendedName>
        <fullName evidence="6">Exocyst complex component Sec3 PIP2-binding N-terminal domain-containing protein</fullName>
    </recommendedName>
</protein>
<feature type="coiled-coil region" evidence="5">
    <location>
        <begin position="216"/>
        <end position="246"/>
    </location>
</feature>
<dbReference type="GO" id="GO:0006893">
    <property type="term" value="P:Golgi to plasma membrane transport"/>
    <property type="evidence" value="ECO:0007669"/>
    <property type="project" value="TreeGrafter"/>
</dbReference>
<comment type="similarity">
    <text evidence="1">Belongs to the SEC3 family.</text>
</comment>
<dbReference type="EnsemblMetazoa" id="XM_019913093.1">
    <property type="protein sequence ID" value="XP_019768652.1"/>
    <property type="gene ID" value="LOC109543398"/>
</dbReference>
<organism evidence="7 8">
    <name type="scientific">Dendroctonus ponderosae</name>
    <name type="common">Mountain pine beetle</name>
    <dbReference type="NCBI Taxonomy" id="77166"/>
    <lineage>
        <taxon>Eukaryota</taxon>
        <taxon>Metazoa</taxon>
        <taxon>Ecdysozoa</taxon>
        <taxon>Arthropoda</taxon>
        <taxon>Hexapoda</taxon>
        <taxon>Insecta</taxon>
        <taxon>Pterygota</taxon>
        <taxon>Neoptera</taxon>
        <taxon>Endopterygota</taxon>
        <taxon>Coleoptera</taxon>
        <taxon>Polyphaga</taxon>
        <taxon>Cucujiformia</taxon>
        <taxon>Curculionidae</taxon>
        <taxon>Scolytinae</taxon>
        <taxon>Dendroctonus</taxon>
    </lineage>
</organism>
<dbReference type="GO" id="GO:0006887">
    <property type="term" value="P:exocytosis"/>
    <property type="evidence" value="ECO:0007669"/>
    <property type="project" value="UniProtKB-KW"/>
</dbReference>
<proteinExistence type="inferred from homology"/>
<dbReference type="GO" id="GO:0005546">
    <property type="term" value="F:phosphatidylinositol-4,5-bisphosphate binding"/>
    <property type="evidence" value="ECO:0007669"/>
    <property type="project" value="TreeGrafter"/>
</dbReference>
<dbReference type="PANTHER" id="PTHR16092:SF14">
    <property type="entry name" value="EXOCYST COMPLEX COMPONENT 1 ISOFORM X1"/>
    <property type="match status" value="1"/>
</dbReference>
<dbReference type="AlphaFoldDB" id="A0AAR5Q601"/>
<evidence type="ECO:0000256" key="4">
    <source>
        <dbReference type="ARBA" id="ARBA00023054"/>
    </source>
</evidence>
<accession>A0AAR5Q601</accession>
<evidence type="ECO:0000313" key="8">
    <source>
        <dbReference type="Proteomes" id="UP000019118"/>
    </source>
</evidence>
<reference evidence="8" key="1">
    <citation type="journal article" date="2013" name="Genome Biol.">
        <title>Draft genome of the mountain pine beetle, Dendroctonus ponderosae Hopkins, a major forest pest.</title>
        <authorList>
            <person name="Keeling C.I."/>
            <person name="Yuen M.M."/>
            <person name="Liao N.Y."/>
            <person name="Docking T.R."/>
            <person name="Chan S.K."/>
            <person name="Taylor G.A."/>
            <person name="Palmquist D.L."/>
            <person name="Jackman S.D."/>
            <person name="Nguyen A."/>
            <person name="Li M."/>
            <person name="Henderson H."/>
            <person name="Janes J.K."/>
            <person name="Zhao Y."/>
            <person name="Pandoh P."/>
            <person name="Moore R."/>
            <person name="Sperling F.A."/>
            <person name="Huber D.P."/>
            <person name="Birol I."/>
            <person name="Jones S.J."/>
            <person name="Bohlmann J."/>
        </authorList>
    </citation>
    <scope>NUCLEOTIDE SEQUENCE</scope>
</reference>
<dbReference type="Proteomes" id="UP000019118">
    <property type="component" value="Unassembled WGS sequence"/>
</dbReference>
<dbReference type="GeneID" id="109543398"/>
<keyword evidence="4 5" id="KW-0175">Coiled coil</keyword>
<reference evidence="7" key="2">
    <citation type="submission" date="2024-08" db="UniProtKB">
        <authorList>
            <consortium name="EnsemblMetazoa"/>
        </authorList>
    </citation>
    <scope>IDENTIFICATION</scope>
</reference>
<dbReference type="Gene3D" id="2.30.29.90">
    <property type="match status" value="1"/>
</dbReference>
<dbReference type="KEGG" id="dpa:109543398"/>
<sequence length="860" mass="99330">MSSAVIRSLQQDVFNPGEERLISCCHVSKYLKKKKTSFLCLVGTTTVPFNVWIIQIKQTDKQVYKRKRSWSLVELKSVDGHSELYETQEFDLYFDKVYRWVSSSPKERYAFIHNLWKQVSKHVVKDTPVFKNIPKAWITEDALTPESNFITSPLIVFDNDLVEDFQAITDKEQDDLKRLMEGCEFAISNAEGFMEILARDLSLLDGENVQCVLASEEHVESLMEQLELAINEADRLETQLDNYDEILCHVRDTMETMEKKNSMNSIVNKNNQQLMGELENIVTTLDLPMDYQKALDDADFTTPEGLTFSVKAAQALKVAMNSDIDKALLQMSAVQEQRKKFEKYKEKFSRSLSRQLNNLFIHYGNHKGEADKSVEGLILPQHSGVHKELYPYTELMHWMKVMDKKMYDSLKEVYTSSLGKLYDRDLRGLFNAAREKIGGLKPPRLQIDLLSDVVSAYAVASPTTLIGLDRDFWTLETSAADRRRYETILEQVLTQLEPVFLQEQQFCVRFFQLDVLSPTSKNTLTTLDGCEATMEIALPQKKMEKQIDEDVRSMMSTLFACLKTELDLLIDHVKRQDSFYCMYVLIGLNQHVMSAQSSFLSNTFASQLVEVKRSLDQFMQTQIESVKDCRLARKSKVGILPYVSNLEIFAVNVECLLKSDRAADLEKWYTRLIDTIIEYIPVHANEQKTPSQVVKMENYHHLHSLLSQLKISVLDVQRKETKQRYNDALQAYVTLYFGRPLEKLNTFFEGVQAKVASGVKASEVSYQLAYSKQELRKVINQYPGSNVKKGIESLYKKVEKHLSEEGNLLQVVWRAMQEEFIRQYKMLEELIQQCYPGSMVSLEFSIEDILQYFSEIARSH</sequence>
<keyword evidence="8" id="KW-1185">Reference proteome</keyword>
<dbReference type="Pfam" id="PF20654">
    <property type="entry name" value="Sec3_C-term"/>
    <property type="match status" value="1"/>
</dbReference>
<keyword evidence="2" id="KW-0813">Transport</keyword>
<feature type="domain" description="Exocyst complex component Sec3 PIP2-binding N-terminal" evidence="6">
    <location>
        <begin position="32"/>
        <end position="122"/>
    </location>
</feature>
<dbReference type="GO" id="GO:0000145">
    <property type="term" value="C:exocyst"/>
    <property type="evidence" value="ECO:0007669"/>
    <property type="project" value="InterPro"/>
</dbReference>
<dbReference type="SMART" id="SM01313">
    <property type="entry name" value="Sec3-PIP2_bind"/>
    <property type="match status" value="1"/>
</dbReference>
<dbReference type="InterPro" id="IPR028258">
    <property type="entry name" value="Sec3-PIP2_bind"/>
</dbReference>
<dbReference type="CDD" id="cd14683">
    <property type="entry name" value="PH-EXOC1"/>
    <property type="match status" value="1"/>
</dbReference>
<evidence type="ECO:0000259" key="6">
    <source>
        <dbReference type="SMART" id="SM01313"/>
    </source>
</evidence>
<dbReference type="InterPro" id="IPR019160">
    <property type="entry name" value="Sec3_CC"/>
</dbReference>
<evidence type="ECO:0000313" key="7">
    <source>
        <dbReference type="EnsemblMetazoa" id="XP_019768652.1"/>
    </source>
</evidence>
<evidence type="ECO:0000256" key="1">
    <source>
        <dbReference type="ARBA" id="ARBA00006518"/>
    </source>
</evidence>
<dbReference type="CTD" id="39940"/>
<dbReference type="GO" id="GO:0005886">
    <property type="term" value="C:plasma membrane"/>
    <property type="evidence" value="ECO:0007669"/>
    <property type="project" value="TreeGrafter"/>
</dbReference>
<keyword evidence="3" id="KW-0268">Exocytosis</keyword>
<name>A0AAR5Q601_DENPD</name>
<dbReference type="RefSeq" id="XP_019768652.1">
    <property type="nucleotide sequence ID" value="XM_019913093.2"/>
</dbReference>
<dbReference type="PANTHER" id="PTHR16092">
    <property type="entry name" value="SEC3/SYNTAXIN-RELATED"/>
    <property type="match status" value="1"/>
</dbReference>
<dbReference type="InterPro" id="IPR048628">
    <property type="entry name" value="Sec3_C"/>
</dbReference>
<dbReference type="Pfam" id="PF09763">
    <property type="entry name" value="Sec3_CC"/>
    <property type="match status" value="1"/>
</dbReference>